<dbReference type="OrthoDB" id="36691at10239"/>
<reference evidence="2 3" key="1">
    <citation type="journal article" date="2015" name="Genome Announc.">
        <title>The 474-Kilobase-Pair Complete Genome Sequence of CeV-01B, a Virus Infecting Haptolina (Chrysochromulina) ericina (Prymnesiophyceae).</title>
        <authorList>
            <person name="Gallot-Lavallee L."/>
            <person name="Pagarete A."/>
            <person name="Legendre M."/>
            <person name="Santini S."/>
            <person name="Sandaa R.A."/>
            <person name="Himmelbauer H."/>
            <person name="Ogata H."/>
            <person name="Bratbak G."/>
            <person name="Claverie J.M."/>
        </authorList>
    </citation>
    <scope>NUCLEOTIDE SEQUENCE [LARGE SCALE GENOMIC DNA]</scope>
    <source>
        <strain evidence="2">CeV-01B</strain>
    </source>
</reference>
<feature type="domain" description="NFACT RNA-binding" evidence="1">
    <location>
        <begin position="7"/>
        <end position="111"/>
    </location>
</feature>
<evidence type="ECO:0000259" key="1">
    <source>
        <dbReference type="Pfam" id="PF05670"/>
    </source>
</evidence>
<evidence type="ECO:0000313" key="2">
    <source>
        <dbReference type="EMBL" id="ALH23135.1"/>
    </source>
</evidence>
<dbReference type="EMBL" id="KT820662">
    <property type="protein sequence ID" value="ALH23135.1"/>
    <property type="molecule type" value="Genomic_DNA"/>
</dbReference>
<name>A0A0N9QJ39_9VIRU</name>
<accession>A0A0N9QJ39</accession>
<dbReference type="Proteomes" id="UP000203826">
    <property type="component" value="Segment"/>
</dbReference>
<protein>
    <submittedName>
        <fullName evidence="2">DUF814 domain containing protein</fullName>
    </submittedName>
</protein>
<dbReference type="KEGG" id="vg:26049096"/>
<evidence type="ECO:0000313" key="3">
    <source>
        <dbReference type="Proteomes" id="UP000203826"/>
    </source>
</evidence>
<organism evidence="2 3">
    <name type="scientific">Chrysochromulina ericina virus CeV-01B</name>
    <dbReference type="NCBI Taxonomy" id="3070830"/>
    <lineage>
        <taxon>Viruses</taxon>
        <taxon>Varidnaviria</taxon>
        <taxon>Bamfordvirae</taxon>
        <taxon>Nucleocytoviricota</taxon>
        <taxon>Megaviricetes</taxon>
        <taxon>Imitervirales</taxon>
        <taxon>Mesomimiviridae</taxon>
        <taxon>Tethysvirus</taxon>
        <taxon>Tethysvirus raunefjordenense</taxon>
    </lineage>
</organism>
<sequence>MKCVEYNNVKFYIGQNAEENFDLLDNSKMINNEYIWFHLNSFASPYVIMYSTLQNIKNISENNIDDFLIFGANLCKENSKYKYLKDLKIIYTLLKRLKKTDSIGEVLISGKKKYIKI</sequence>
<keyword evidence="3" id="KW-1185">Reference proteome</keyword>
<gene>
    <name evidence="2" type="ORF">ceV_229</name>
</gene>
<dbReference type="InterPro" id="IPR008532">
    <property type="entry name" value="NFACT_RNA-bd"/>
</dbReference>
<proteinExistence type="predicted"/>
<dbReference type="Pfam" id="PF05670">
    <property type="entry name" value="NFACT-R_1"/>
    <property type="match status" value="1"/>
</dbReference>